<dbReference type="GO" id="GO:0051321">
    <property type="term" value="P:meiotic cell cycle"/>
    <property type="evidence" value="ECO:0007669"/>
    <property type="project" value="TreeGrafter"/>
</dbReference>
<organism evidence="4 5">
    <name type="scientific">Cricetulus griseus</name>
    <name type="common">Chinese hamster</name>
    <name type="synonym">Cricetulus barabensis griseus</name>
    <dbReference type="NCBI Taxonomy" id="10029"/>
    <lineage>
        <taxon>Eukaryota</taxon>
        <taxon>Metazoa</taxon>
        <taxon>Chordata</taxon>
        <taxon>Craniata</taxon>
        <taxon>Vertebrata</taxon>
        <taxon>Euteleostomi</taxon>
        <taxon>Mammalia</taxon>
        <taxon>Eutheria</taxon>
        <taxon>Euarchontoglires</taxon>
        <taxon>Glires</taxon>
        <taxon>Rodentia</taxon>
        <taxon>Myomorpha</taxon>
        <taxon>Muroidea</taxon>
        <taxon>Cricetidae</taxon>
        <taxon>Cricetinae</taxon>
        <taxon>Cricetulus</taxon>
    </lineage>
</organism>
<dbReference type="Proteomes" id="UP000694386">
    <property type="component" value="Unplaced"/>
</dbReference>
<proteinExistence type="inferred from homology"/>
<feature type="compositionally biased region" description="Basic residues" evidence="2">
    <location>
        <begin position="1"/>
        <end position="14"/>
    </location>
</feature>
<accession>A0A8C2L9T7</accession>
<dbReference type="PANTHER" id="PTHR19368:SF8">
    <property type="entry name" value="GENE 1140-RELATED"/>
    <property type="match status" value="1"/>
</dbReference>
<dbReference type="Ensembl" id="ENSCGRT00001000120.1">
    <property type="protein sequence ID" value="ENSCGRP00001000095.1"/>
    <property type="gene ID" value="ENSCGRG00001000104.1"/>
</dbReference>
<dbReference type="PANTHER" id="PTHR19368">
    <property type="entry name" value="XLR/SCP3/FAM9"/>
    <property type="match status" value="1"/>
</dbReference>
<protein>
    <recommendedName>
        <fullName evidence="3">XLR/SYCP3/FAM9 domain-containing protein</fullName>
    </recommendedName>
</protein>
<reference evidence="4" key="1">
    <citation type="submission" date="2025-05" db="UniProtKB">
        <authorList>
            <consortium name="Ensembl"/>
        </authorList>
    </citation>
    <scope>IDENTIFICATION</scope>
</reference>
<evidence type="ECO:0000313" key="5">
    <source>
        <dbReference type="Proteomes" id="UP000694386"/>
    </source>
</evidence>
<feature type="compositionally biased region" description="Basic and acidic residues" evidence="2">
    <location>
        <begin position="25"/>
        <end position="35"/>
    </location>
</feature>
<dbReference type="InterPro" id="IPR051443">
    <property type="entry name" value="XLR/SYCP3"/>
</dbReference>
<sequence>MPPKGKKATSKTSKRPQDSPDSDDELKRSVPKKPETPGLEISEEDSASSDQDEQQASTVCLSLEDSELTKSYLAKRKQFRKGVKTSMNVLNRKLLYIYKTQQKERRMLHSKYSQMFVPLFQQWEKDVMKVEQEEESFVNAYEQHVESLKKSAMAQKATIDEAKKISDQFLQVYLEDNHLRLDAVEQCTMEEEMENLKMKLTTENQHQNVMAMETCLFSLLS</sequence>
<dbReference type="GO" id="GO:0000795">
    <property type="term" value="C:synaptonemal complex"/>
    <property type="evidence" value="ECO:0007669"/>
    <property type="project" value="TreeGrafter"/>
</dbReference>
<dbReference type="InterPro" id="IPR006888">
    <property type="entry name" value="XLR/SYCP3/FAM9_dom"/>
</dbReference>
<dbReference type="OMA" id="CTMEEEM"/>
<evidence type="ECO:0000259" key="3">
    <source>
        <dbReference type="Pfam" id="PF04803"/>
    </source>
</evidence>
<evidence type="ECO:0000313" key="4">
    <source>
        <dbReference type="Ensembl" id="ENSCGRP00001000095.1"/>
    </source>
</evidence>
<feature type="domain" description="XLR/SYCP3/FAM9" evidence="3">
    <location>
        <begin position="70"/>
        <end position="199"/>
    </location>
</feature>
<comment type="similarity">
    <text evidence="1">Belongs to the XLR/SYCP3 family.</text>
</comment>
<feature type="compositionally biased region" description="Acidic residues" evidence="2">
    <location>
        <begin position="41"/>
        <end position="53"/>
    </location>
</feature>
<name>A0A8C2L9T7_CRIGR</name>
<dbReference type="Pfam" id="PF04803">
    <property type="entry name" value="Cor1"/>
    <property type="match status" value="1"/>
</dbReference>
<dbReference type="AlphaFoldDB" id="A0A8C2L9T7"/>
<evidence type="ECO:0000256" key="1">
    <source>
        <dbReference type="ARBA" id="ARBA00010283"/>
    </source>
</evidence>
<dbReference type="Ensembl" id="ENSCGRT00001027518.1">
    <property type="protein sequence ID" value="ENSCGRP00001023272.1"/>
    <property type="gene ID" value="ENSCGRG00001021550.1"/>
</dbReference>
<evidence type="ECO:0000256" key="2">
    <source>
        <dbReference type="SAM" id="MobiDB-lite"/>
    </source>
</evidence>
<feature type="region of interest" description="Disordered" evidence="2">
    <location>
        <begin position="1"/>
        <end position="58"/>
    </location>
</feature>
<dbReference type="GO" id="GO:0007286">
    <property type="term" value="P:spermatid development"/>
    <property type="evidence" value="ECO:0007669"/>
    <property type="project" value="TreeGrafter"/>
</dbReference>